<dbReference type="RefSeq" id="WP_348718899.1">
    <property type="nucleotide sequence ID" value="NZ_CAXJIO010000017.1"/>
</dbReference>
<feature type="repeat" description="ANK" evidence="1">
    <location>
        <begin position="93"/>
        <end position="125"/>
    </location>
</feature>
<dbReference type="PROSITE" id="PS50088">
    <property type="entry name" value="ANK_REPEAT"/>
    <property type="match status" value="5"/>
</dbReference>
<feature type="signal peptide" evidence="2">
    <location>
        <begin position="1"/>
        <end position="21"/>
    </location>
</feature>
<name>A0ABM9PG12_9FLAO</name>
<dbReference type="Gene3D" id="1.25.40.20">
    <property type="entry name" value="Ankyrin repeat-containing domain"/>
    <property type="match status" value="2"/>
</dbReference>
<dbReference type="SMART" id="SM00248">
    <property type="entry name" value="ANK"/>
    <property type="match status" value="11"/>
</dbReference>
<evidence type="ECO:0000313" key="4">
    <source>
        <dbReference type="Proteomes" id="UP001497527"/>
    </source>
</evidence>
<dbReference type="Proteomes" id="UP001497527">
    <property type="component" value="Unassembled WGS sequence"/>
</dbReference>
<reference evidence="3 4" key="1">
    <citation type="submission" date="2024-05" db="EMBL/GenBank/DDBJ databases">
        <authorList>
            <person name="Duchaud E."/>
        </authorList>
    </citation>
    <scope>NUCLEOTIDE SEQUENCE [LARGE SCALE GENOMIC DNA]</scope>
    <source>
        <strain evidence="3">Ena-SAMPLE-TAB-13-05-2024-13:56:06:370-140308</strain>
    </source>
</reference>
<evidence type="ECO:0000256" key="2">
    <source>
        <dbReference type="SAM" id="SignalP"/>
    </source>
</evidence>
<gene>
    <name evidence="3" type="ORF">T190423A01A_80044</name>
</gene>
<protein>
    <submittedName>
        <fullName evidence="3">Ankyrin repeat domain-containing protein</fullName>
    </submittedName>
</protein>
<dbReference type="InterPro" id="IPR002110">
    <property type="entry name" value="Ankyrin_rpt"/>
</dbReference>
<sequence>MNFLKTFLLMSLLTVSSSIISQNSNIFLQRDFWKTNPTIEIVEQKIKEGNSATQLNRWGFDAITYALLENADQKVIKHLLTKEGNDVNKLTHDGRTYIFWAAYKNNMQIVKHLLANKAKTDVIDDKGYSLLNFAAVAGVENPKLYDLLIDNGANVLTEKTPKGANPLLLIIPNLKDFVMVEYFINKGLHINDTDNHGNGVFNYVAQKDNRIMLELLIKKGVPYKNINKNGGNAMLFATKGSRRGYNSLEYFKYLEGLGISPNITNKEGKTPLHNLSYGNKDIATLQYFIDKGVNVNQPDSKGNSPLLNASGRNSIDVIKLIANKTKNINHINKDGKSALTFALRNTPEVVTFLVNKGADVTVKDNKGNHLGYYLFKTYNPKNEETFKKKLNILSNKGLKVETPQKDGSTLFHLAVEKQSIPMLNFVKNYKIDINAKNNKGLTALQQAVMTGKNNKVIKYLIAQGANTNIKTDFDESLYDLAKENEALKNTDISFLK</sequence>
<dbReference type="InterPro" id="IPR036770">
    <property type="entry name" value="Ankyrin_rpt-contain_sf"/>
</dbReference>
<evidence type="ECO:0000313" key="3">
    <source>
        <dbReference type="EMBL" id="CAL2104507.1"/>
    </source>
</evidence>
<feature type="repeat" description="ANK" evidence="1">
    <location>
        <begin position="439"/>
        <end position="472"/>
    </location>
</feature>
<dbReference type="Pfam" id="PF12796">
    <property type="entry name" value="Ank_2"/>
    <property type="match status" value="3"/>
</dbReference>
<evidence type="ECO:0000256" key="1">
    <source>
        <dbReference type="PROSITE-ProRule" id="PRU00023"/>
    </source>
</evidence>
<accession>A0ABM9PG12</accession>
<dbReference type="PANTHER" id="PTHR24118">
    <property type="entry name" value="POTE ANKYRIN DOMAIN"/>
    <property type="match status" value="1"/>
</dbReference>
<feature type="repeat" description="ANK" evidence="1">
    <location>
        <begin position="406"/>
        <end position="438"/>
    </location>
</feature>
<dbReference type="SUPFAM" id="SSF48403">
    <property type="entry name" value="Ankyrin repeat"/>
    <property type="match status" value="2"/>
</dbReference>
<dbReference type="PROSITE" id="PS50297">
    <property type="entry name" value="ANK_REP_REGION"/>
    <property type="match status" value="1"/>
</dbReference>
<keyword evidence="4" id="KW-1185">Reference proteome</keyword>
<keyword evidence="1" id="KW-0040">ANK repeat</keyword>
<keyword evidence="2" id="KW-0732">Signal</keyword>
<dbReference type="PANTHER" id="PTHR24118:SF99">
    <property type="entry name" value="POTE ANKYRIN DOMAIN FAMILY MEMBER 3C-RELATED"/>
    <property type="match status" value="1"/>
</dbReference>
<feature type="chain" id="PRO_5046650306" evidence="2">
    <location>
        <begin position="22"/>
        <end position="496"/>
    </location>
</feature>
<feature type="repeat" description="ANK" evidence="1">
    <location>
        <begin position="267"/>
        <end position="300"/>
    </location>
</feature>
<dbReference type="EMBL" id="CAXJIO010000017">
    <property type="protein sequence ID" value="CAL2104507.1"/>
    <property type="molecule type" value="Genomic_DNA"/>
</dbReference>
<feature type="repeat" description="ANK" evidence="1">
    <location>
        <begin position="126"/>
        <end position="160"/>
    </location>
</feature>
<organism evidence="3 4">
    <name type="scientific">Tenacibaculum polynesiense</name>
    <dbReference type="NCBI Taxonomy" id="3137857"/>
    <lineage>
        <taxon>Bacteria</taxon>
        <taxon>Pseudomonadati</taxon>
        <taxon>Bacteroidota</taxon>
        <taxon>Flavobacteriia</taxon>
        <taxon>Flavobacteriales</taxon>
        <taxon>Flavobacteriaceae</taxon>
        <taxon>Tenacibaculum</taxon>
    </lineage>
</organism>
<proteinExistence type="predicted"/>
<comment type="caution">
    <text evidence="3">The sequence shown here is derived from an EMBL/GenBank/DDBJ whole genome shotgun (WGS) entry which is preliminary data.</text>
</comment>